<feature type="binding site" evidence="11">
    <location>
        <position position="112"/>
    </location>
    <ligand>
        <name>Ca(2+)</name>
        <dbReference type="ChEBI" id="CHEBI:29108"/>
        <label>2</label>
    </ligand>
</feature>
<sequence>MLERRCGNRDIKIRSEFQLKNNRHRRRRYVIEGSFWKHRNITYRIVNYSKSMSRGDIRKVWEASELLKFSYKTRGFVDLKIAFVKREHGDGQPFDGKGQVLAHAFFPRFGGDIHFDDDEFWNHEVDLYAVAVHEIGHSLGLMHSFNRNAIMVPFYRTYSEEPLRLHRDDLNALIHLYGTTKSKTTLEKFPFHSDNNYNVDLCKDSTINAITVTGNGSAYVFKDDYYWKLNDNSIDEGYPRKISDDWEGLSGPIDAILTDLDGDSYFFKKDKYWLFNRNGKLYAKYPRLIVIGLTDTPSDIDAALLSPHDYKPYFFKSNIYWKYSRWGMPNYYPKPIKNLFQNLHMVPQKIDAAVNWSNGRSYIFAGRYFYRLDDWRSMRVSYGYPRDTATWWFGCKGGNRTDK</sequence>
<evidence type="ECO:0000256" key="11">
    <source>
        <dbReference type="PIRSR" id="PIRSR621190-2"/>
    </source>
</evidence>
<dbReference type="WBParaSite" id="DME_0000496401-mRNA-1">
    <property type="protein sequence ID" value="DME_0000496401-mRNA-1"/>
    <property type="gene ID" value="DME_0000496401"/>
</dbReference>
<feature type="binding site" evidence="10">
    <location>
        <position position="143"/>
    </location>
    <ligand>
        <name>Zn(2+)</name>
        <dbReference type="ChEBI" id="CHEBI:29105"/>
        <label>2</label>
        <note>catalytic</note>
    </ligand>
</feature>
<feature type="binding site" evidence="11">
    <location>
        <position position="116"/>
    </location>
    <ligand>
        <name>Ca(2+)</name>
        <dbReference type="ChEBI" id="CHEBI:29108"/>
        <label>3</label>
    </ligand>
</feature>
<gene>
    <name evidence="15" type="ORF">DME_LOCUS8763</name>
</gene>
<feature type="binding site" evidence="11">
    <location>
        <position position="90"/>
    </location>
    <ligand>
        <name>Zn(2+)</name>
        <dbReference type="ChEBI" id="CHEBI:29105"/>
        <label>1</label>
    </ligand>
</feature>
<dbReference type="GO" id="GO:0004222">
    <property type="term" value="F:metalloendopeptidase activity"/>
    <property type="evidence" value="ECO:0007669"/>
    <property type="project" value="InterPro"/>
</dbReference>
<comment type="similarity">
    <text evidence="1">Belongs to the peptidase M10A family.</text>
</comment>
<keyword evidence="17" id="KW-1185">Reference proteome</keyword>
<dbReference type="PROSITE" id="PS51642">
    <property type="entry name" value="HEMOPEXIN_2"/>
    <property type="match status" value="4"/>
</dbReference>
<dbReference type="Proteomes" id="UP000038040">
    <property type="component" value="Unplaced"/>
</dbReference>
<dbReference type="InterPro" id="IPR036375">
    <property type="entry name" value="Hemopexin-like_dom_sf"/>
</dbReference>
<feature type="binding site" evidence="11">
    <location>
        <position position="254"/>
    </location>
    <ligand>
        <name>Ca(2+)</name>
        <dbReference type="ChEBI" id="CHEBI:29108"/>
        <label>4</label>
    </ligand>
</feature>
<reference evidence="15 17" key="2">
    <citation type="submission" date="2018-11" db="EMBL/GenBank/DDBJ databases">
        <authorList>
            <consortium name="Pathogen Informatics"/>
        </authorList>
    </citation>
    <scope>NUCLEOTIDE SEQUENCE [LARGE SCALE GENOMIC DNA]</scope>
</reference>
<dbReference type="Pfam" id="PF00413">
    <property type="entry name" value="Peptidase_M10"/>
    <property type="match status" value="1"/>
</dbReference>
<feature type="repeat" description="Hemopexin" evidence="13">
    <location>
        <begin position="347"/>
        <end position="395"/>
    </location>
</feature>
<feature type="binding site" evidence="11">
    <location>
        <position position="119"/>
    </location>
    <ligand>
        <name>Ca(2+)</name>
        <dbReference type="ChEBI" id="CHEBI:29108"/>
        <label>1</label>
    </ligand>
</feature>
<feature type="binding site" evidence="11">
    <location>
        <position position="78"/>
    </location>
    <ligand>
        <name>Ca(2+)</name>
        <dbReference type="ChEBI" id="CHEBI:29108"/>
        <label>2</label>
    </ligand>
</feature>
<reference evidence="18" key="1">
    <citation type="submission" date="2016-04" db="UniProtKB">
        <authorList>
            <consortium name="WormBaseParasite"/>
        </authorList>
    </citation>
    <scope>IDENTIFICATION</scope>
</reference>
<dbReference type="GO" id="GO:0031012">
    <property type="term" value="C:extracellular matrix"/>
    <property type="evidence" value="ECO:0007669"/>
    <property type="project" value="InterPro"/>
</dbReference>
<dbReference type="InterPro" id="IPR033739">
    <property type="entry name" value="M10A_MMP"/>
</dbReference>
<dbReference type="InterPro" id="IPR021190">
    <property type="entry name" value="Pept_M10A"/>
</dbReference>
<feature type="repeat" description="Hemopexin" evidence="13">
    <location>
        <begin position="250"/>
        <end position="296"/>
    </location>
</feature>
<feature type="binding site" evidence="11">
    <location>
        <position position="117"/>
    </location>
    <ligand>
        <name>Ca(2+)</name>
        <dbReference type="ChEBI" id="CHEBI:29108"/>
        <label>1</label>
    </ligand>
</feature>
<evidence type="ECO:0000256" key="13">
    <source>
        <dbReference type="PROSITE-ProRule" id="PRU01011"/>
    </source>
</evidence>
<dbReference type="PRINTS" id="PR00138">
    <property type="entry name" value="MATRIXIN"/>
</dbReference>
<keyword evidence="2" id="KW-0645">Protease</keyword>
<dbReference type="GO" id="GO:0030574">
    <property type="term" value="P:collagen catabolic process"/>
    <property type="evidence" value="ECO:0007669"/>
    <property type="project" value="TreeGrafter"/>
</dbReference>
<keyword evidence="6 10" id="KW-0862">Zinc</keyword>
<evidence type="ECO:0000256" key="7">
    <source>
        <dbReference type="ARBA" id="ARBA00023049"/>
    </source>
</evidence>
<feature type="binding site" evidence="11">
    <location>
        <position position="103"/>
    </location>
    <ligand>
        <name>Zn(2+)</name>
        <dbReference type="ChEBI" id="CHEBI:29105"/>
        <label>1</label>
    </ligand>
</feature>
<keyword evidence="7" id="KW-0482">Metalloprotease</keyword>
<feature type="binding site" evidence="11">
    <location>
        <position position="110"/>
    </location>
    <ligand>
        <name>Ca(2+)</name>
        <dbReference type="ChEBI" id="CHEBI:29108"/>
        <label>2</label>
    </ligand>
</feature>
<evidence type="ECO:0000256" key="6">
    <source>
        <dbReference type="ARBA" id="ARBA00022833"/>
    </source>
</evidence>
<keyword evidence="11" id="KW-0106">Calcium</keyword>
<dbReference type="GO" id="GO:0030198">
    <property type="term" value="P:extracellular matrix organization"/>
    <property type="evidence" value="ECO:0007669"/>
    <property type="project" value="TreeGrafter"/>
</dbReference>
<feature type="binding site" evidence="10">
    <location>
        <position position="133"/>
    </location>
    <ligand>
        <name>Zn(2+)</name>
        <dbReference type="ChEBI" id="CHEBI:29105"/>
        <label>2</label>
        <note>catalytic</note>
    </ligand>
</feature>
<keyword evidence="3 10" id="KW-0479">Metal-binding</keyword>
<comment type="cofactor">
    <cofactor evidence="11">
        <name>Zn(2+)</name>
        <dbReference type="ChEBI" id="CHEBI:29105"/>
    </cofactor>
    <text evidence="11">Binds 2 Zn(2+) ions per subunit.</text>
</comment>
<feature type="binding site" evidence="11">
    <location>
        <position position="114"/>
    </location>
    <ligand>
        <name>Zn(2+)</name>
        <dbReference type="ChEBI" id="CHEBI:29105"/>
        <label>1</label>
    </ligand>
</feature>
<evidence type="ECO:0000256" key="12">
    <source>
        <dbReference type="PIRSR" id="PIRSR621190-4"/>
    </source>
</evidence>
<feature type="domain" description="Peptidase metallopeptidase" evidence="14">
    <location>
        <begin position="32"/>
        <end position="179"/>
    </location>
</feature>
<organism evidence="16 18">
    <name type="scientific">Dracunculus medinensis</name>
    <name type="common">Guinea worm</name>
    <dbReference type="NCBI Taxonomy" id="318479"/>
    <lineage>
        <taxon>Eukaryota</taxon>
        <taxon>Metazoa</taxon>
        <taxon>Ecdysozoa</taxon>
        <taxon>Nematoda</taxon>
        <taxon>Chromadorea</taxon>
        <taxon>Rhabditida</taxon>
        <taxon>Spirurina</taxon>
        <taxon>Dracunculoidea</taxon>
        <taxon>Dracunculidae</taxon>
        <taxon>Dracunculus</taxon>
    </lineage>
</organism>
<dbReference type="SMART" id="SM00120">
    <property type="entry name" value="HX"/>
    <property type="match status" value="4"/>
</dbReference>
<dbReference type="STRING" id="318479.A0A0N4UCG9"/>
<evidence type="ECO:0000313" key="18">
    <source>
        <dbReference type="WBParaSite" id="DME_0000496401-mRNA-1"/>
    </source>
</evidence>
<comment type="cofactor">
    <cofactor evidence="11">
        <name>Ca(2+)</name>
        <dbReference type="ChEBI" id="CHEBI:29108"/>
    </cofactor>
    <text evidence="11">Can bind about 5 Ca(2+) ions per subunit.</text>
</comment>
<dbReference type="Gene3D" id="2.110.10.10">
    <property type="entry name" value="Hemopexin-like domain"/>
    <property type="match status" value="1"/>
</dbReference>
<accession>A0A0N4UCG9</accession>
<evidence type="ECO:0000256" key="4">
    <source>
        <dbReference type="ARBA" id="ARBA00022737"/>
    </source>
</evidence>
<dbReference type="AlphaFoldDB" id="A0A0N4UCG9"/>
<evidence type="ECO:0000256" key="9">
    <source>
        <dbReference type="PIRSR" id="PIRSR001191-1"/>
    </source>
</evidence>
<dbReference type="Gene3D" id="3.40.390.10">
    <property type="entry name" value="Collagenase (Catalytic Domain)"/>
    <property type="match status" value="1"/>
</dbReference>
<dbReference type="InterPro" id="IPR024079">
    <property type="entry name" value="MetalloPept_cat_dom_sf"/>
</dbReference>
<evidence type="ECO:0000313" key="16">
    <source>
        <dbReference type="Proteomes" id="UP000038040"/>
    </source>
</evidence>
<feature type="binding site" evidence="10">
    <location>
        <position position="137"/>
    </location>
    <ligand>
        <name>Zn(2+)</name>
        <dbReference type="ChEBI" id="CHEBI:29105"/>
        <label>2</label>
        <note>catalytic</note>
    </ligand>
</feature>
<dbReference type="InterPro" id="IPR000585">
    <property type="entry name" value="Hemopexin-like_dom"/>
</dbReference>
<name>A0A0N4UCG9_DRAME</name>
<feature type="binding site" evidence="11">
    <location>
        <position position="119"/>
    </location>
    <ligand>
        <name>Ca(2+)</name>
        <dbReference type="ChEBI" id="CHEBI:29108"/>
        <label>3</label>
    </ligand>
</feature>
<dbReference type="GO" id="GO:0005615">
    <property type="term" value="C:extracellular space"/>
    <property type="evidence" value="ECO:0007669"/>
    <property type="project" value="TreeGrafter"/>
</dbReference>
<dbReference type="EMBL" id="UYYG01001172">
    <property type="protein sequence ID" value="VDN58790.1"/>
    <property type="molecule type" value="Genomic_DNA"/>
</dbReference>
<evidence type="ECO:0000313" key="15">
    <source>
        <dbReference type="EMBL" id="VDN58790.1"/>
    </source>
</evidence>
<dbReference type="Proteomes" id="UP000274756">
    <property type="component" value="Unassembled WGS sequence"/>
</dbReference>
<feature type="binding site" evidence="11">
    <location>
        <position position="351"/>
    </location>
    <ligand>
        <name>Ca(2+)</name>
        <dbReference type="ChEBI" id="CHEBI:29108"/>
        <label>4</label>
    </ligand>
</feature>
<feature type="modified residue" description="Phosphotyrosine; by PKDCC" evidence="12">
    <location>
        <position position="285"/>
    </location>
</feature>
<keyword evidence="5" id="KW-0378">Hydrolase</keyword>
<evidence type="ECO:0000256" key="2">
    <source>
        <dbReference type="ARBA" id="ARBA00022670"/>
    </source>
</evidence>
<feature type="binding site" evidence="11">
    <location>
        <position position="303"/>
    </location>
    <ligand>
        <name>Ca(2+)</name>
        <dbReference type="ChEBI" id="CHEBI:29108"/>
        <label>5</label>
    </ligand>
</feature>
<dbReference type="PIRSF" id="PIRSF001191">
    <property type="entry name" value="Peptidase_M10A_matrix"/>
    <property type="match status" value="1"/>
</dbReference>
<dbReference type="Pfam" id="PF00045">
    <property type="entry name" value="Hemopexin"/>
    <property type="match status" value="4"/>
</dbReference>
<dbReference type="SUPFAM" id="SSF55486">
    <property type="entry name" value="Metalloproteases ('zincins'), catalytic domain"/>
    <property type="match status" value="1"/>
</dbReference>
<feature type="repeat" description="Hemopexin" evidence="13">
    <location>
        <begin position="204"/>
        <end position="249"/>
    </location>
</feature>
<proteinExistence type="inferred from homology"/>
<keyword evidence="8" id="KW-0865">Zymogen</keyword>
<feature type="binding site" evidence="11">
    <location>
        <position position="95"/>
    </location>
    <ligand>
        <name>Ca(2+)</name>
        <dbReference type="ChEBI" id="CHEBI:29108"/>
        <label>3</label>
    </ligand>
</feature>
<feature type="binding site" evidence="11">
    <location>
        <position position="96"/>
    </location>
    <ligand>
        <name>Ca(2+)</name>
        <dbReference type="ChEBI" id="CHEBI:29108"/>
        <label>3</label>
    </ligand>
</feature>
<dbReference type="GO" id="GO:0008270">
    <property type="term" value="F:zinc ion binding"/>
    <property type="evidence" value="ECO:0007669"/>
    <property type="project" value="InterPro"/>
</dbReference>
<evidence type="ECO:0000256" key="8">
    <source>
        <dbReference type="ARBA" id="ARBA00023145"/>
    </source>
</evidence>
<dbReference type="OrthoDB" id="406838at2759"/>
<evidence type="ECO:0000256" key="5">
    <source>
        <dbReference type="ARBA" id="ARBA00022801"/>
    </source>
</evidence>
<evidence type="ECO:0000256" key="1">
    <source>
        <dbReference type="ARBA" id="ARBA00010370"/>
    </source>
</evidence>
<dbReference type="SMART" id="SM00235">
    <property type="entry name" value="ZnMc"/>
    <property type="match status" value="1"/>
</dbReference>
<evidence type="ECO:0000256" key="3">
    <source>
        <dbReference type="ARBA" id="ARBA00022723"/>
    </source>
</evidence>
<dbReference type="SUPFAM" id="SSF50923">
    <property type="entry name" value="Hemopexin-like domain"/>
    <property type="match status" value="1"/>
</dbReference>
<dbReference type="InterPro" id="IPR006026">
    <property type="entry name" value="Peptidase_Metallo"/>
</dbReference>
<dbReference type="PANTHER" id="PTHR10201">
    <property type="entry name" value="MATRIX METALLOPROTEINASE"/>
    <property type="match status" value="1"/>
</dbReference>
<feature type="binding site" evidence="11">
    <location>
        <position position="151"/>
    </location>
    <ligand>
        <name>Zn(2+)</name>
        <dbReference type="ChEBI" id="CHEBI:29105"/>
        <label>2</label>
        <note>catalytic</note>
    </ligand>
</feature>
<dbReference type="GO" id="GO:0006508">
    <property type="term" value="P:proteolysis"/>
    <property type="evidence" value="ECO:0007669"/>
    <property type="project" value="UniProtKB-KW"/>
</dbReference>
<dbReference type="InterPro" id="IPR001818">
    <property type="entry name" value="Pept_M10_metallopeptidase"/>
</dbReference>
<keyword evidence="4" id="KW-0677">Repeat</keyword>
<dbReference type="PANTHER" id="PTHR10201:SF309">
    <property type="entry name" value="PEPTIDASE METALLOPEPTIDASE DOMAIN-CONTAINING PROTEIN"/>
    <property type="match status" value="1"/>
</dbReference>
<dbReference type="InterPro" id="IPR018487">
    <property type="entry name" value="Hemopexin-like_repeat"/>
</dbReference>
<feature type="binding site" evidence="11">
    <location>
        <position position="88"/>
    </location>
    <ligand>
        <name>Zn(2+)</name>
        <dbReference type="ChEBI" id="CHEBI:29105"/>
        <label>1</label>
    </ligand>
</feature>
<evidence type="ECO:0000256" key="10">
    <source>
        <dbReference type="PIRSR" id="PIRSR001191-2"/>
    </source>
</evidence>
<evidence type="ECO:0000313" key="17">
    <source>
        <dbReference type="Proteomes" id="UP000274756"/>
    </source>
</evidence>
<protein>
    <submittedName>
        <fullName evidence="18">ZnMc domain-containing protein</fullName>
    </submittedName>
</protein>
<feature type="repeat" description="Hemopexin" evidence="13">
    <location>
        <begin position="297"/>
        <end position="343"/>
    </location>
</feature>
<dbReference type="CDD" id="cd00094">
    <property type="entry name" value="HX"/>
    <property type="match status" value="1"/>
</dbReference>
<evidence type="ECO:0000259" key="14">
    <source>
        <dbReference type="SMART" id="SM00235"/>
    </source>
</evidence>
<feature type="active site" evidence="9">
    <location>
        <position position="134"/>
    </location>
</feature>
<feature type="binding site" evidence="11">
    <location>
        <position position="210"/>
    </location>
    <ligand>
        <name>Ca(2+)</name>
        <dbReference type="ChEBI" id="CHEBI:29108"/>
        <label>5</label>
    </ligand>
</feature>
<dbReference type="CDD" id="cd04278">
    <property type="entry name" value="ZnMc_MMP"/>
    <property type="match status" value="1"/>
</dbReference>